<dbReference type="OrthoDB" id="428577at2"/>
<dbReference type="AlphaFoldDB" id="A0A3B0AU86"/>
<sequence>MQTFIHLGYRELAGIRDKIKLGEPGLLPAYRSLLEEADGYLGLKPGSVVDKGTVPPSGDKHDFYSIGKYAWPDPETPDGMPYIRIDGRINPEVTGERYDLKPYFDMRIRVNALALAYFHSGEKRYAIKASELLRVWFLNPETRMNPNFGFASALPGVYDGMPIGIIEGVQLIELLDSVNLLKLSDSWTPADNEGLQRWFSSYTDWLLESPAGKAEFAATDNHGSWYAAQIAAFSIYCGDLRRAKTMMERAKWQLGVHFSGWQFAPRAQAEPLASLFHLWFVRVCGLSSLWRGDRRRLVALSDRRRPRHGAGVRLFGSVFGR</sequence>
<protein>
    <recommendedName>
        <fullName evidence="3">Alginate lyase domain-containing protein</fullName>
    </recommendedName>
</protein>
<dbReference type="Pfam" id="PF05426">
    <property type="entry name" value="Alginate_lyase"/>
    <property type="match status" value="1"/>
</dbReference>
<dbReference type="EMBL" id="RBAH01000048">
    <property type="protein sequence ID" value="RKN62796.1"/>
    <property type="molecule type" value="Genomic_DNA"/>
</dbReference>
<dbReference type="SUPFAM" id="SSF48230">
    <property type="entry name" value="Chondroitin AC/alginate lyase"/>
    <property type="match status" value="1"/>
</dbReference>
<keyword evidence="5" id="KW-1185">Reference proteome</keyword>
<evidence type="ECO:0000256" key="2">
    <source>
        <dbReference type="ARBA" id="ARBA00023239"/>
    </source>
</evidence>
<dbReference type="GO" id="GO:0016829">
    <property type="term" value="F:lyase activity"/>
    <property type="evidence" value="ECO:0007669"/>
    <property type="project" value="UniProtKB-KW"/>
</dbReference>
<proteinExistence type="predicted"/>
<name>A0A3B0AU86_9BACL</name>
<dbReference type="GO" id="GO:0042597">
    <property type="term" value="C:periplasmic space"/>
    <property type="evidence" value="ECO:0007669"/>
    <property type="project" value="InterPro"/>
</dbReference>
<organism evidence="4 5">
    <name type="scientific">Paenibacillus ginsengarvi</name>
    <dbReference type="NCBI Taxonomy" id="400777"/>
    <lineage>
        <taxon>Bacteria</taxon>
        <taxon>Bacillati</taxon>
        <taxon>Bacillota</taxon>
        <taxon>Bacilli</taxon>
        <taxon>Bacillales</taxon>
        <taxon>Paenibacillaceae</taxon>
        <taxon>Paenibacillus</taxon>
    </lineage>
</organism>
<evidence type="ECO:0000313" key="4">
    <source>
        <dbReference type="EMBL" id="RKN62796.1"/>
    </source>
</evidence>
<dbReference type="InterPro" id="IPR008929">
    <property type="entry name" value="Chondroitin_lyas"/>
</dbReference>
<evidence type="ECO:0000259" key="3">
    <source>
        <dbReference type="Pfam" id="PF05426"/>
    </source>
</evidence>
<keyword evidence="1" id="KW-0732">Signal</keyword>
<dbReference type="InterPro" id="IPR008397">
    <property type="entry name" value="Alginate_lyase_dom"/>
</dbReference>
<reference evidence="4 5" key="1">
    <citation type="journal article" date="2007" name="Int. J. Syst. Evol. Microbiol.">
        <title>Paenibacillus ginsengarvi sp. nov., isolated from soil from ginseng cultivation.</title>
        <authorList>
            <person name="Yoon M.H."/>
            <person name="Ten L.N."/>
            <person name="Im W.T."/>
        </authorList>
    </citation>
    <scope>NUCLEOTIDE SEQUENCE [LARGE SCALE GENOMIC DNA]</scope>
    <source>
        <strain evidence="4 5">KCTC 13059</strain>
    </source>
</reference>
<comment type="caution">
    <text evidence="4">The sequence shown here is derived from an EMBL/GenBank/DDBJ whole genome shotgun (WGS) entry which is preliminary data.</text>
</comment>
<gene>
    <name evidence="4" type="ORF">D7M11_34895</name>
</gene>
<feature type="domain" description="Alginate lyase" evidence="3">
    <location>
        <begin position="48"/>
        <end position="251"/>
    </location>
</feature>
<evidence type="ECO:0000256" key="1">
    <source>
        <dbReference type="ARBA" id="ARBA00022729"/>
    </source>
</evidence>
<dbReference type="Proteomes" id="UP000282311">
    <property type="component" value="Unassembled WGS sequence"/>
</dbReference>
<evidence type="ECO:0000313" key="5">
    <source>
        <dbReference type="Proteomes" id="UP000282311"/>
    </source>
</evidence>
<keyword evidence="2" id="KW-0456">Lyase</keyword>
<accession>A0A3B0AU86</accession>
<dbReference type="Gene3D" id="1.50.10.100">
    <property type="entry name" value="Chondroitin AC/alginate lyase"/>
    <property type="match status" value="1"/>
</dbReference>